<evidence type="ECO:0000313" key="8">
    <source>
        <dbReference type="EMBL" id="KAI9178591.1"/>
    </source>
</evidence>
<dbReference type="EMBL" id="JAJSOW010000102">
    <property type="protein sequence ID" value="KAI9178591.1"/>
    <property type="molecule type" value="Genomic_DNA"/>
</dbReference>
<name>A0AAD5IY51_ACENE</name>
<feature type="signal peptide" evidence="6">
    <location>
        <begin position="1"/>
        <end position="27"/>
    </location>
</feature>
<feature type="chain" id="PRO_5042078820" description="Exostosin GT47 domain-containing protein" evidence="6">
    <location>
        <begin position="28"/>
        <end position="348"/>
    </location>
</feature>
<keyword evidence="4" id="KW-0812">Transmembrane</keyword>
<gene>
    <name evidence="8" type="ORF">LWI28_028281</name>
</gene>
<comment type="caution">
    <text evidence="8">The sequence shown here is derived from an EMBL/GenBank/DDBJ whole genome shotgun (WGS) entry which is preliminary data.</text>
</comment>
<feature type="domain" description="Exostosin GT47" evidence="7">
    <location>
        <begin position="136"/>
        <end position="345"/>
    </location>
</feature>
<reference evidence="8" key="2">
    <citation type="submission" date="2023-02" db="EMBL/GenBank/DDBJ databases">
        <authorList>
            <person name="Swenson N.G."/>
            <person name="Wegrzyn J.L."/>
            <person name="Mcevoy S.L."/>
        </authorList>
    </citation>
    <scope>NUCLEOTIDE SEQUENCE</scope>
    <source>
        <strain evidence="8">91603</strain>
        <tissue evidence="8">Leaf</tissue>
    </source>
</reference>
<protein>
    <recommendedName>
        <fullName evidence="7">Exostosin GT47 domain-containing protein</fullName>
    </recommendedName>
</protein>
<dbReference type="PANTHER" id="PTHR11062">
    <property type="entry name" value="EXOSTOSIN HEPARAN SULFATE GLYCOSYLTRANSFERASE -RELATED"/>
    <property type="match status" value="1"/>
</dbReference>
<dbReference type="Pfam" id="PF03016">
    <property type="entry name" value="Exostosin_GT47"/>
    <property type="match status" value="1"/>
</dbReference>
<dbReference type="GO" id="GO:0000139">
    <property type="term" value="C:Golgi membrane"/>
    <property type="evidence" value="ECO:0007669"/>
    <property type="project" value="UniProtKB-SubCell"/>
</dbReference>
<evidence type="ECO:0000256" key="6">
    <source>
        <dbReference type="SAM" id="SignalP"/>
    </source>
</evidence>
<dbReference type="InterPro" id="IPR004263">
    <property type="entry name" value="Exostosin"/>
</dbReference>
<proteinExistence type="inferred from homology"/>
<comment type="similarity">
    <text evidence="2">Belongs to the glycosyltransferase 47 family.</text>
</comment>
<keyword evidence="9" id="KW-1185">Reference proteome</keyword>
<dbReference type="InterPro" id="IPR040911">
    <property type="entry name" value="Exostosin_GT47"/>
</dbReference>
<evidence type="ECO:0000313" key="9">
    <source>
        <dbReference type="Proteomes" id="UP001064489"/>
    </source>
</evidence>
<accession>A0AAD5IY51</accession>
<evidence type="ECO:0000259" key="7">
    <source>
        <dbReference type="Pfam" id="PF03016"/>
    </source>
</evidence>
<evidence type="ECO:0000256" key="3">
    <source>
        <dbReference type="ARBA" id="ARBA00022676"/>
    </source>
</evidence>
<keyword evidence="3" id="KW-0328">Glycosyltransferase</keyword>
<sequence length="348" mass="39010">MKSYWSSSSFFFLAVVSLVIFILDGPACNFSWSPLTWNVGFLLGSDQVLEQKQVPQVDKVVRRYSKLEKLEAGLVRARSSIREDALIRNSTSTHRDPDYVPQGSIYTNANAFHSVVKLVEYLYVPGDYRIPGIERTVVDYINTVSTKYPFWNRSLGADHFMLACHDWACKSYVIRIQILLAKPLTGPGTSKFVPNLFNKSIRVLCNANTSEGFNSSKDVTLPGLYLTGKLEGLLGGLSQSHRSILAFFSGGEHGHIRSLLFHHWKNSTDPDIQVHEYLPAGVSYNSMIQKSKFCLCPSGHEVGSPRIVEAIYAGCVPVIIKDGYVPPFSDVLNWKTFSVKVEVKEYQI</sequence>
<keyword evidence="3" id="KW-0808">Transferase</keyword>
<comment type="subcellular location">
    <subcellularLocation>
        <location evidence="1">Golgi apparatus membrane</location>
        <topology evidence="1">Single-pass type II membrane protein</topology>
    </subcellularLocation>
</comment>
<reference evidence="8" key="1">
    <citation type="journal article" date="2022" name="Plant J.">
        <title>Strategies of tolerance reflected in two North American maple genomes.</title>
        <authorList>
            <person name="McEvoy S.L."/>
            <person name="Sezen U.U."/>
            <person name="Trouern-Trend A."/>
            <person name="McMahon S.M."/>
            <person name="Schaberg P.G."/>
            <person name="Yang J."/>
            <person name="Wegrzyn J.L."/>
            <person name="Swenson N.G."/>
        </authorList>
    </citation>
    <scope>NUCLEOTIDE SEQUENCE</scope>
    <source>
        <strain evidence="8">91603</strain>
    </source>
</reference>
<dbReference type="Proteomes" id="UP001064489">
    <property type="component" value="Chromosome 5"/>
</dbReference>
<evidence type="ECO:0000256" key="1">
    <source>
        <dbReference type="ARBA" id="ARBA00004323"/>
    </source>
</evidence>
<dbReference type="PANTHER" id="PTHR11062:SF300">
    <property type="entry name" value="EXOSTOSIN GT47 DOMAIN-CONTAINING PROTEIN"/>
    <property type="match status" value="1"/>
</dbReference>
<keyword evidence="4" id="KW-0735">Signal-anchor</keyword>
<keyword evidence="5" id="KW-0333">Golgi apparatus</keyword>
<keyword evidence="6" id="KW-0732">Signal</keyword>
<evidence type="ECO:0000256" key="5">
    <source>
        <dbReference type="ARBA" id="ARBA00023034"/>
    </source>
</evidence>
<evidence type="ECO:0000256" key="4">
    <source>
        <dbReference type="ARBA" id="ARBA00022968"/>
    </source>
</evidence>
<dbReference type="GO" id="GO:0016757">
    <property type="term" value="F:glycosyltransferase activity"/>
    <property type="evidence" value="ECO:0007669"/>
    <property type="project" value="UniProtKB-KW"/>
</dbReference>
<evidence type="ECO:0000256" key="2">
    <source>
        <dbReference type="ARBA" id="ARBA00010271"/>
    </source>
</evidence>
<dbReference type="AlphaFoldDB" id="A0AAD5IY51"/>
<organism evidence="8 9">
    <name type="scientific">Acer negundo</name>
    <name type="common">Box elder</name>
    <dbReference type="NCBI Taxonomy" id="4023"/>
    <lineage>
        <taxon>Eukaryota</taxon>
        <taxon>Viridiplantae</taxon>
        <taxon>Streptophyta</taxon>
        <taxon>Embryophyta</taxon>
        <taxon>Tracheophyta</taxon>
        <taxon>Spermatophyta</taxon>
        <taxon>Magnoliopsida</taxon>
        <taxon>eudicotyledons</taxon>
        <taxon>Gunneridae</taxon>
        <taxon>Pentapetalae</taxon>
        <taxon>rosids</taxon>
        <taxon>malvids</taxon>
        <taxon>Sapindales</taxon>
        <taxon>Sapindaceae</taxon>
        <taxon>Hippocastanoideae</taxon>
        <taxon>Acereae</taxon>
        <taxon>Acer</taxon>
    </lineage>
</organism>